<evidence type="ECO:0000313" key="1">
    <source>
        <dbReference type="EMBL" id="CAD6959280.1"/>
    </source>
</evidence>
<organism evidence="2 3">
    <name type="scientific">Tilletia caries</name>
    <name type="common">wheat bunt fungus</name>
    <dbReference type="NCBI Taxonomy" id="13290"/>
    <lineage>
        <taxon>Eukaryota</taxon>
        <taxon>Fungi</taxon>
        <taxon>Dikarya</taxon>
        <taxon>Basidiomycota</taxon>
        <taxon>Ustilaginomycotina</taxon>
        <taxon>Exobasidiomycetes</taxon>
        <taxon>Tilletiales</taxon>
        <taxon>Tilletiaceae</taxon>
        <taxon>Tilletia</taxon>
    </lineage>
</organism>
<gene>
    <name evidence="2" type="ORF">A4X03_0g8819</name>
    <name evidence="1" type="ORF">JKIAZH3_G4734</name>
</gene>
<evidence type="ECO:0000313" key="4">
    <source>
        <dbReference type="Proteomes" id="UP000836402"/>
    </source>
</evidence>
<dbReference type="EMBL" id="LWDD02002945">
    <property type="protein sequence ID" value="KAE8238620.1"/>
    <property type="molecule type" value="Genomic_DNA"/>
</dbReference>
<dbReference type="Proteomes" id="UP000836402">
    <property type="component" value="Unassembled WGS sequence"/>
</dbReference>
<dbReference type="Proteomes" id="UP000077671">
    <property type="component" value="Unassembled WGS sequence"/>
</dbReference>
<reference evidence="2" key="1">
    <citation type="submission" date="2016-04" db="EMBL/GenBank/DDBJ databases">
        <authorList>
            <person name="Nguyen H.D."/>
            <person name="Kesanakurti P."/>
            <person name="Cullis J."/>
            <person name="Levesque C.A."/>
            <person name="Hambleton S."/>
        </authorList>
    </citation>
    <scope>NUCLEOTIDE SEQUENCE</scope>
    <source>
        <strain evidence="2">DAOMC 238032</strain>
    </source>
</reference>
<reference evidence="1" key="3">
    <citation type="submission" date="2020-10" db="EMBL/GenBank/DDBJ databases">
        <authorList>
            <person name="Sedaghatjoo S."/>
        </authorList>
    </citation>
    <scope>NUCLEOTIDE SEQUENCE</scope>
    <source>
        <strain evidence="1">AZH3</strain>
    </source>
</reference>
<reference evidence="2" key="2">
    <citation type="journal article" date="2019" name="IMA Fungus">
        <title>Genome sequencing and comparison of five Tilletia species to identify candidate genes for the detection of regulated species infecting wheat.</title>
        <authorList>
            <person name="Nguyen H.D.T."/>
            <person name="Sultana T."/>
            <person name="Kesanakurti P."/>
            <person name="Hambleton S."/>
        </authorList>
    </citation>
    <scope>NUCLEOTIDE SEQUENCE</scope>
    <source>
        <strain evidence="2">DAOMC 238032</strain>
    </source>
</reference>
<proteinExistence type="predicted"/>
<accession>A0A177T1M8</accession>
<name>A0A177T1M8_9BASI</name>
<keyword evidence="4" id="KW-1185">Reference proteome</keyword>
<comment type="caution">
    <text evidence="2">The sequence shown here is derived from an EMBL/GenBank/DDBJ whole genome shotgun (WGS) entry which is preliminary data.</text>
</comment>
<evidence type="ECO:0000313" key="3">
    <source>
        <dbReference type="Proteomes" id="UP000077671"/>
    </source>
</evidence>
<dbReference type="EMBL" id="CAJHJG010006756">
    <property type="protein sequence ID" value="CAD6959280.1"/>
    <property type="molecule type" value="Genomic_DNA"/>
</dbReference>
<sequence length="104" mass="11350">MSGAPAKLFPNLHVLAAQRASLAHLASFLEKRVDKSVKVITRPKGRTTSITRALESVNDSKLTAALETKTLPSEVMTEIGVPFETLDWSVEHELIPALSRNVSK</sequence>
<protein>
    <submittedName>
        <fullName evidence="2">Uncharacterized protein</fullName>
    </submittedName>
</protein>
<dbReference type="AlphaFoldDB" id="A0A177T1M8"/>
<evidence type="ECO:0000313" key="2">
    <source>
        <dbReference type="EMBL" id="KAE8238620.1"/>
    </source>
</evidence>